<dbReference type="Proteomes" id="UP000027456">
    <property type="component" value="Unassembled WGS sequence"/>
</dbReference>
<proteinExistence type="predicted"/>
<feature type="non-terminal residue" evidence="1">
    <location>
        <position position="485"/>
    </location>
</feature>
<gene>
    <name evidence="1" type="ORF">V565_280820</name>
</gene>
<sequence>MKIMLNKVIAQFTQEDIEHHVSDFHSNRPPASPLSHLSVNFSATVLVMNMTNSGMASSPRPLTNIWMSMSMNSSRYVIKFVRPGAGRLSRQSPEQDFPKRSRVPTTDMIDELNHASFLLDNALDRYFMACSTIQDHYLQSESFGAIPNTLSQRVAHEALILNKYELKLQASTAKINWARNSSTHLVPINSLPPEVLTRVFQFALGPNNIGNMYRHPRLNRNNVRKTTCSDVLSHVCSYWRRVAFSSSQLWTRIDLSPCQVINRGLLPRSVAFTERAGGMLLDLYVTDPIREWSASATLNNFVQVVAPRLRSLNLRIYQTLRTDAYRSVLSASLLLCDPGTFTTLVATREPDILASTYIFFDMPDFGIPEHGVGFYQQIFTLANEAVLLSIKVMRLHACYPFWTSKAYYGLVELRLTPRTADVPISEAHLCDILQASPGLRILEFALKIVDFLPEGTTIPVRLDCLEVLNIRMMNYRLVPNLLRMI</sequence>
<evidence type="ECO:0000313" key="2">
    <source>
        <dbReference type="Proteomes" id="UP000027456"/>
    </source>
</evidence>
<dbReference type="InterPro" id="IPR036047">
    <property type="entry name" value="F-box-like_dom_sf"/>
</dbReference>
<dbReference type="STRING" id="1423351.A0A074S5M2"/>
<name>A0A074S5M2_9AGAM</name>
<accession>A0A074S5M2</accession>
<reference evidence="1 2" key="1">
    <citation type="submission" date="2013-12" db="EMBL/GenBank/DDBJ databases">
        <authorList>
            <person name="Cubeta M."/>
            <person name="Pakala S."/>
            <person name="Fedorova N."/>
            <person name="Thomas E."/>
            <person name="Dean R."/>
            <person name="Jabaji S."/>
            <person name="Neate S."/>
            <person name="Toda T."/>
            <person name="Tavantzis S."/>
            <person name="Vilgalys R."/>
            <person name="Bharathan N."/>
            <person name="Pakala S."/>
            <person name="Losada L.S."/>
            <person name="Zafar N."/>
            <person name="Nierman W."/>
        </authorList>
    </citation>
    <scope>NUCLEOTIDE SEQUENCE [LARGE SCALE GENOMIC DNA]</scope>
    <source>
        <strain evidence="1 2">123E</strain>
    </source>
</reference>
<dbReference type="Gene3D" id="1.20.1280.50">
    <property type="match status" value="1"/>
</dbReference>
<keyword evidence="2" id="KW-1185">Reference proteome</keyword>
<comment type="caution">
    <text evidence="1">The sequence shown here is derived from an EMBL/GenBank/DDBJ whole genome shotgun (WGS) entry which is preliminary data.</text>
</comment>
<evidence type="ECO:0000313" key="1">
    <source>
        <dbReference type="EMBL" id="KEP45377.1"/>
    </source>
</evidence>
<dbReference type="AlphaFoldDB" id="A0A074S5M2"/>
<organism evidence="1 2">
    <name type="scientific">Rhizoctonia solani 123E</name>
    <dbReference type="NCBI Taxonomy" id="1423351"/>
    <lineage>
        <taxon>Eukaryota</taxon>
        <taxon>Fungi</taxon>
        <taxon>Dikarya</taxon>
        <taxon>Basidiomycota</taxon>
        <taxon>Agaricomycotina</taxon>
        <taxon>Agaricomycetes</taxon>
        <taxon>Cantharellales</taxon>
        <taxon>Ceratobasidiaceae</taxon>
        <taxon>Rhizoctonia</taxon>
    </lineage>
</organism>
<protein>
    <submittedName>
        <fullName evidence="1">F-box-like domain protein</fullName>
    </submittedName>
</protein>
<dbReference type="OrthoDB" id="3266451at2759"/>
<dbReference type="HOGENOM" id="CLU_025641_0_0_1"/>
<dbReference type="EMBL" id="AZST01001880">
    <property type="protein sequence ID" value="KEP45377.1"/>
    <property type="molecule type" value="Genomic_DNA"/>
</dbReference>
<dbReference type="SUPFAM" id="SSF81383">
    <property type="entry name" value="F-box domain"/>
    <property type="match status" value="1"/>
</dbReference>